<dbReference type="Gene3D" id="3.40.50.300">
    <property type="entry name" value="P-loop containing nucleotide triphosphate hydrolases"/>
    <property type="match status" value="2"/>
</dbReference>
<evidence type="ECO:0000313" key="11">
    <source>
        <dbReference type="EMBL" id="NGP76346.1"/>
    </source>
</evidence>
<name>A0A6M1SW63_9BACT</name>
<dbReference type="GO" id="GO:0006281">
    <property type="term" value="P:DNA repair"/>
    <property type="evidence" value="ECO:0007669"/>
    <property type="project" value="UniProtKB-KW"/>
</dbReference>
<accession>A0A6M1SW63</accession>
<dbReference type="Gene3D" id="1.10.10.990">
    <property type="match status" value="1"/>
</dbReference>
<keyword evidence="12" id="KW-1185">Reference proteome</keyword>
<keyword evidence="7" id="KW-0067">ATP-binding</keyword>
<evidence type="ECO:0000256" key="8">
    <source>
        <dbReference type="ARBA" id="ARBA00023125"/>
    </source>
</evidence>
<dbReference type="RefSeq" id="WP_165140612.1">
    <property type="nucleotide sequence ID" value="NZ_JAALLT010000002.1"/>
</dbReference>
<dbReference type="PIRSF" id="PIRSF000980">
    <property type="entry name" value="RecC"/>
    <property type="match status" value="1"/>
</dbReference>
<dbReference type="Gene3D" id="3.40.50.10930">
    <property type="match status" value="1"/>
</dbReference>
<evidence type="ECO:0000256" key="9">
    <source>
        <dbReference type="ARBA" id="ARBA00023204"/>
    </source>
</evidence>
<dbReference type="GO" id="GO:0008854">
    <property type="term" value="F:exodeoxyribonuclease V activity"/>
    <property type="evidence" value="ECO:0007669"/>
    <property type="project" value="UniProtKB-EC"/>
</dbReference>
<keyword evidence="8" id="KW-0238">DNA-binding</keyword>
<keyword evidence="5" id="KW-0347">Helicase</keyword>
<keyword evidence="6" id="KW-0269">Exonuclease</keyword>
<dbReference type="GO" id="GO:0006310">
    <property type="term" value="P:DNA recombination"/>
    <property type="evidence" value="ECO:0007669"/>
    <property type="project" value="TreeGrafter"/>
</dbReference>
<dbReference type="InterPro" id="IPR013986">
    <property type="entry name" value="DExx_box_DNA_helicase_dom_sf"/>
</dbReference>
<evidence type="ECO:0000313" key="12">
    <source>
        <dbReference type="Proteomes" id="UP000473278"/>
    </source>
</evidence>
<dbReference type="PANTHER" id="PTHR30591:SF1">
    <property type="entry name" value="RECBCD ENZYME SUBUNIT RECC"/>
    <property type="match status" value="1"/>
</dbReference>
<dbReference type="SUPFAM" id="SSF52540">
    <property type="entry name" value="P-loop containing nucleoside triphosphate hydrolases"/>
    <property type="match status" value="2"/>
</dbReference>
<dbReference type="InterPro" id="IPR041500">
    <property type="entry name" value="RecC_C"/>
</dbReference>
<dbReference type="PANTHER" id="PTHR30591">
    <property type="entry name" value="RECBCD ENZYME SUBUNIT RECC"/>
    <property type="match status" value="1"/>
</dbReference>
<organism evidence="11 12">
    <name type="scientific">Halalkalibaculum roseum</name>
    <dbReference type="NCBI Taxonomy" id="2709311"/>
    <lineage>
        <taxon>Bacteria</taxon>
        <taxon>Pseudomonadati</taxon>
        <taxon>Balneolota</taxon>
        <taxon>Balneolia</taxon>
        <taxon>Balneolales</taxon>
        <taxon>Balneolaceae</taxon>
        <taxon>Halalkalibaculum</taxon>
    </lineage>
</organism>
<dbReference type="Pfam" id="PF17946">
    <property type="entry name" value="RecC_C"/>
    <property type="match status" value="1"/>
</dbReference>
<dbReference type="Pfam" id="PF04257">
    <property type="entry name" value="Exonuc_V_gamma"/>
    <property type="match status" value="1"/>
</dbReference>
<dbReference type="InterPro" id="IPR011335">
    <property type="entry name" value="Restrct_endonuc-II-like"/>
</dbReference>
<dbReference type="NCBIfam" id="TIGR01450">
    <property type="entry name" value="recC"/>
    <property type="match status" value="1"/>
</dbReference>
<dbReference type="GO" id="GO:0004386">
    <property type="term" value="F:helicase activity"/>
    <property type="evidence" value="ECO:0007669"/>
    <property type="project" value="UniProtKB-KW"/>
</dbReference>
<evidence type="ECO:0000256" key="1">
    <source>
        <dbReference type="ARBA" id="ARBA00022722"/>
    </source>
</evidence>
<dbReference type="GO" id="GO:0005524">
    <property type="term" value="F:ATP binding"/>
    <property type="evidence" value="ECO:0007669"/>
    <property type="project" value="UniProtKB-KW"/>
</dbReference>
<dbReference type="AlphaFoldDB" id="A0A6M1SW63"/>
<keyword evidence="3" id="KW-0227">DNA damage</keyword>
<protein>
    <submittedName>
        <fullName evidence="11">Exodeoxyribonuclease V subunit gamma</fullName>
        <ecNumber evidence="11">3.1.11.5</ecNumber>
    </submittedName>
</protein>
<evidence type="ECO:0000256" key="6">
    <source>
        <dbReference type="ARBA" id="ARBA00022839"/>
    </source>
</evidence>
<dbReference type="SUPFAM" id="SSF52980">
    <property type="entry name" value="Restriction endonuclease-like"/>
    <property type="match status" value="1"/>
</dbReference>
<dbReference type="GO" id="GO:0009338">
    <property type="term" value="C:exodeoxyribonuclease V complex"/>
    <property type="evidence" value="ECO:0007669"/>
    <property type="project" value="InterPro"/>
</dbReference>
<evidence type="ECO:0000256" key="5">
    <source>
        <dbReference type="ARBA" id="ARBA00022806"/>
    </source>
</evidence>
<dbReference type="GO" id="GO:0003677">
    <property type="term" value="F:DNA binding"/>
    <property type="evidence" value="ECO:0007669"/>
    <property type="project" value="UniProtKB-KW"/>
</dbReference>
<evidence type="ECO:0000256" key="2">
    <source>
        <dbReference type="ARBA" id="ARBA00022741"/>
    </source>
</evidence>
<gene>
    <name evidence="11" type="primary">recC</name>
    <name evidence="11" type="ORF">G3570_06865</name>
</gene>
<comment type="caution">
    <text evidence="11">The sequence shown here is derived from an EMBL/GenBank/DDBJ whole genome shotgun (WGS) entry which is preliminary data.</text>
</comment>
<evidence type="ECO:0000259" key="10">
    <source>
        <dbReference type="Pfam" id="PF17946"/>
    </source>
</evidence>
<dbReference type="InterPro" id="IPR006697">
    <property type="entry name" value="RecC"/>
</dbReference>
<reference evidence="11 12" key="1">
    <citation type="submission" date="2020-02" db="EMBL/GenBank/DDBJ databases">
        <title>Balneolaceae bacterium YR4-1, complete genome.</title>
        <authorList>
            <person name="Li Y."/>
            <person name="Wu S."/>
        </authorList>
    </citation>
    <scope>NUCLEOTIDE SEQUENCE [LARGE SCALE GENOMIC DNA]</scope>
    <source>
        <strain evidence="11 12">YR4-1</strain>
    </source>
</reference>
<dbReference type="InterPro" id="IPR027417">
    <property type="entry name" value="P-loop_NTPase"/>
</dbReference>
<sequence>MLTYCSGTDLFDLVDELLKQFDADPLQNPLSPEIFIVQNHGMAHWLSLYMAEENGIAANMSFEFPAERIWNLIRMVNSDIPDTLPSDRLPMTWSLLNILRNEDDKELDILNEYVEEEDPVKREMRRWKLAGRIADVFDQYLTYRPTMLTSWEKGRSVTDYREERWQAHLWRNLMEYWSSSSKTEHKHRAKLQQQLLKGLKADIIDLKKLPQRISVFGVSTMPPIYLRILVKLSRLTDVYFYVLEPAGRGDHPIYESMGKTGKEFRSLLKSYMTEYEIEPKILDRRKKRDTHHSLLASFQNSLLGYDTDKADSTDEHILSIHSCHSARREVEVLYDQLLGMLEEDENLNPSEILVLTPDLASYASEIKAVFDTVEESLPEIPFHLTEKNIGRLHPVAQTVVKLLELVNSRFKVTEILDLLDSKPLQHKFQFTEDDLNTLERWIDDTRIRWGIDKSSKGKIGLPETESFTWRSGINRMMLGYAMKEDDDRLFEGIFPYREIERSEDALLAGRFSKLMSLFFKFHDDIKEAKSVSEWAKRIRSWIFDFIPEDEDYFHAAQRIRNQLEKLEEMETLSGFSETIPFKVVQDYLISELEEQKSGGGRSSKGVTFSSMIPFRNIPAKVICLLGMNDGIFPRSKMPMAFDLINKSPRPGDRSHSDEDRQLFLETILAARNWLYISYTGQSNLQDTEFPPSVVLRELQDYFQDAYDLKKEEFITKHPLQSFSPKYFRSERKAGIFSYSSSNRTVANQLLHSDGESPPFIDTELPQPGEEYLRVSVSELVRFFQHPAKYLLQNRFGIYLERDNILDEDREPFQLDGLQGYKLGQELLNRNINNQSLEAFKKVAESTSFLPDGFPGEEAYYEKSSEVKLFIDEIGEIFDQKKLEAIEVDFEIGDFRITGKLQDVYEEEQIFYRFGRMRSKEQIELWIKHLVLQETIPMNHKGTSKMYAYSNKEGVRSVLLPVVEDYKSTLSDLLELYHKGLRANIFFFPDTSYTYADNLFVSGNDAEKALDNASKEWKNNYTPYPKEGDDPYNKLLMKDANPLDSNIFMDNSERFWKPYFSYLITEDA</sequence>
<keyword evidence="9" id="KW-0234">DNA repair</keyword>
<dbReference type="EMBL" id="JAALLT010000002">
    <property type="protein sequence ID" value="NGP76346.1"/>
    <property type="molecule type" value="Genomic_DNA"/>
</dbReference>
<keyword evidence="1" id="KW-0540">Nuclease</keyword>
<keyword evidence="4 11" id="KW-0378">Hydrolase</keyword>
<proteinExistence type="inferred from homology"/>
<evidence type="ECO:0000256" key="7">
    <source>
        <dbReference type="ARBA" id="ARBA00022840"/>
    </source>
</evidence>
<feature type="domain" description="RecC C-terminal" evidence="10">
    <location>
        <begin position="774"/>
        <end position="997"/>
    </location>
</feature>
<evidence type="ECO:0000256" key="3">
    <source>
        <dbReference type="ARBA" id="ARBA00022763"/>
    </source>
</evidence>
<dbReference type="HAMAP" id="MF_01486">
    <property type="entry name" value="RecC"/>
    <property type="match status" value="1"/>
</dbReference>
<evidence type="ECO:0000256" key="4">
    <source>
        <dbReference type="ARBA" id="ARBA00022801"/>
    </source>
</evidence>
<dbReference type="Proteomes" id="UP000473278">
    <property type="component" value="Unassembled WGS sequence"/>
</dbReference>
<dbReference type="EC" id="3.1.11.5" evidence="11"/>
<dbReference type="Gene3D" id="1.10.10.160">
    <property type="match status" value="1"/>
</dbReference>
<keyword evidence="2" id="KW-0547">Nucleotide-binding</keyword>